<evidence type="ECO:0000313" key="1">
    <source>
        <dbReference type="EMBL" id="KAF7633799.1"/>
    </source>
</evidence>
<proteinExistence type="predicted"/>
<reference evidence="1" key="1">
    <citation type="journal article" date="2020" name="Ecol. Evol.">
        <title>Genome structure and content of the rice root-knot nematode (Meloidogyne graminicola).</title>
        <authorList>
            <person name="Phan N.T."/>
            <person name="Danchin E.G.J."/>
            <person name="Klopp C."/>
            <person name="Perfus-Barbeoch L."/>
            <person name="Kozlowski D.K."/>
            <person name="Koutsovoulos G.D."/>
            <person name="Lopez-Roques C."/>
            <person name="Bouchez O."/>
            <person name="Zahm M."/>
            <person name="Besnard G."/>
            <person name="Bellafiore S."/>
        </authorList>
    </citation>
    <scope>NUCLEOTIDE SEQUENCE</scope>
    <source>
        <strain evidence="1">VN-18</strain>
    </source>
</reference>
<evidence type="ECO:0000313" key="2">
    <source>
        <dbReference type="Proteomes" id="UP000605970"/>
    </source>
</evidence>
<organism evidence="1 2">
    <name type="scientific">Meloidogyne graminicola</name>
    <dbReference type="NCBI Taxonomy" id="189291"/>
    <lineage>
        <taxon>Eukaryota</taxon>
        <taxon>Metazoa</taxon>
        <taxon>Ecdysozoa</taxon>
        <taxon>Nematoda</taxon>
        <taxon>Chromadorea</taxon>
        <taxon>Rhabditida</taxon>
        <taxon>Tylenchina</taxon>
        <taxon>Tylenchomorpha</taxon>
        <taxon>Tylenchoidea</taxon>
        <taxon>Meloidogynidae</taxon>
        <taxon>Meloidogyninae</taxon>
        <taxon>Meloidogyne</taxon>
    </lineage>
</organism>
<protein>
    <submittedName>
        <fullName evidence="1">Uncharacterized protein</fullName>
    </submittedName>
</protein>
<dbReference type="EMBL" id="JABEBT010000069">
    <property type="protein sequence ID" value="KAF7633799.1"/>
    <property type="molecule type" value="Genomic_DNA"/>
</dbReference>
<dbReference type="Proteomes" id="UP000605970">
    <property type="component" value="Unassembled WGS sequence"/>
</dbReference>
<dbReference type="OrthoDB" id="5889964at2759"/>
<name>A0A8S9ZKG8_9BILA</name>
<sequence length="246" mass="28554">MDFYLMVATNSLNNQQQQQISSASCSLFEGLESALNEFKKLKIEANCKIQTTCKTMRRTGMHYYDYNKLRFSPYKIPKSNIDALRNYLCSLVTKTPKQGDYNQELLVNIQLKGCNFYGKSLQKNVFIKTKAMPCWLQHNKKSLIWRNPTKENQELTTTSSIDNIQIDEENNEEKTDLGLNELSDYFQHFVCLCSPKMSDLAQKYFLNKKKKGEFMDRQNNVLIHTKQSLCQCLSSKEINLAPPIPK</sequence>
<dbReference type="AlphaFoldDB" id="A0A8S9ZKG8"/>
<keyword evidence="2" id="KW-1185">Reference proteome</keyword>
<gene>
    <name evidence="1" type="ORF">Mgra_00006769</name>
</gene>
<accession>A0A8S9ZKG8</accession>
<comment type="caution">
    <text evidence="1">The sequence shown here is derived from an EMBL/GenBank/DDBJ whole genome shotgun (WGS) entry which is preliminary data.</text>
</comment>